<feature type="compositionally biased region" description="Basic residues" evidence="1">
    <location>
        <begin position="97"/>
        <end position="107"/>
    </location>
</feature>
<proteinExistence type="predicted"/>
<protein>
    <submittedName>
        <fullName evidence="2">Uncharacterized protein</fullName>
    </submittedName>
</protein>
<feature type="region of interest" description="Disordered" evidence="1">
    <location>
        <begin position="94"/>
        <end position="168"/>
    </location>
</feature>
<organism evidence="2">
    <name type="scientific">Schistocephalus solidus</name>
    <name type="common">Tapeworm</name>
    <dbReference type="NCBI Taxonomy" id="70667"/>
    <lineage>
        <taxon>Eukaryota</taxon>
        <taxon>Metazoa</taxon>
        <taxon>Spiralia</taxon>
        <taxon>Lophotrochozoa</taxon>
        <taxon>Platyhelminthes</taxon>
        <taxon>Cestoda</taxon>
        <taxon>Eucestoda</taxon>
        <taxon>Diphyllobothriidea</taxon>
        <taxon>Diphyllobothriidae</taxon>
        <taxon>Schistocephalus</taxon>
    </lineage>
</organism>
<feature type="compositionally biased region" description="Basic residues" evidence="1">
    <location>
        <begin position="135"/>
        <end position="150"/>
    </location>
</feature>
<evidence type="ECO:0000256" key="1">
    <source>
        <dbReference type="SAM" id="MobiDB-lite"/>
    </source>
</evidence>
<evidence type="ECO:0000313" key="2">
    <source>
        <dbReference type="EMBL" id="JAP38810.1"/>
    </source>
</evidence>
<gene>
    <name evidence="2" type="ORF">TR136966</name>
</gene>
<dbReference type="EMBL" id="GEEE01024415">
    <property type="protein sequence ID" value="JAP38810.1"/>
    <property type="molecule type" value="Transcribed_RNA"/>
</dbReference>
<name>A0A0X3NHJ1_SCHSO</name>
<sequence>MVKAEIEVQNAARGGIEPATPLLQDQRLPNCTIASRLERRSKSLINWLQPKYQENYCGGCQTLASKLNQLEEEIRIMKKFIQQTLVSEDRLPESTHRITRSRARGNLHNKSPNIKNVVSKITVKSSDAEPPATLKNKKKTKDKTTRRGPKNLKGMITNSPEKQSKEQNEIDQDIPMHKLNMTRQISENSGPTAEVPTVTTPQANDVELTNENPRCRINDDIMALQECLSEIIREDEKIRVF</sequence>
<accession>A0A0X3NHJ1</accession>
<reference evidence="2" key="1">
    <citation type="submission" date="2016-01" db="EMBL/GenBank/DDBJ databases">
        <title>Reference transcriptome for the parasite Schistocephalus solidus: insights into the molecular evolution of parasitism.</title>
        <authorList>
            <person name="Hebert F.O."/>
            <person name="Grambauer S."/>
            <person name="Barber I."/>
            <person name="Landry C.R."/>
            <person name="Aubin-Horth N."/>
        </authorList>
    </citation>
    <scope>NUCLEOTIDE SEQUENCE</scope>
</reference>
<dbReference type="AlphaFoldDB" id="A0A0X3NHJ1"/>